<dbReference type="Proteomes" id="UP001163603">
    <property type="component" value="Chromosome 14"/>
</dbReference>
<evidence type="ECO:0000313" key="2">
    <source>
        <dbReference type="Proteomes" id="UP001163603"/>
    </source>
</evidence>
<name>A0ACC0X3F9_9ROSI</name>
<comment type="caution">
    <text evidence="1">The sequence shown here is derived from an EMBL/GenBank/DDBJ whole genome shotgun (WGS) entry which is preliminary data.</text>
</comment>
<accession>A0ACC0X3F9</accession>
<sequence>MRSSILSTEPLPNLNRAYAMVIQQERLIGYPEWWGNRPRTSVTGRGGGRKRGSGSSHNKPGIPQANATQASGVEGGRGAGSDSDRKELLSWIIDSGVSHHMIGTFSCLSEVRDIVPCSVGLPNGEETMALKEGTVFLREALILRHVLFVPNLKCNLISVSKLLDDSDLVMQITNKICAIQDRTSRKADWKFPYASKHISYNDVAKTVEENWNQEVDANEQHVQDAKENGEVNHDEEEAPIAEMSAVEGNIVEENENVEEPLGRGQRVKQPSVRLRDYVTNTIKVNPSACSSLQSNSSGTPYP</sequence>
<protein>
    <submittedName>
        <fullName evidence="1">Uncharacterized protein</fullName>
    </submittedName>
</protein>
<reference evidence="2" key="1">
    <citation type="journal article" date="2023" name="G3 (Bethesda)">
        <title>Genome assembly and association tests identify interacting loci associated with vigor, precocity, and sex in interspecific pistachio rootstocks.</title>
        <authorList>
            <person name="Palmer W."/>
            <person name="Jacygrad E."/>
            <person name="Sagayaradj S."/>
            <person name="Cavanaugh K."/>
            <person name="Han R."/>
            <person name="Bertier L."/>
            <person name="Beede B."/>
            <person name="Kafkas S."/>
            <person name="Golino D."/>
            <person name="Preece J."/>
            <person name="Michelmore R."/>
        </authorList>
    </citation>
    <scope>NUCLEOTIDE SEQUENCE [LARGE SCALE GENOMIC DNA]</scope>
</reference>
<gene>
    <name evidence="1" type="ORF">Pint_34664</name>
</gene>
<dbReference type="EMBL" id="CM047749">
    <property type="protein sequence ID" value="KAJ0009953.1"/>
    <property type="molecule type" value="Genomic_DNA"/>
</dbReference>
<evidence type="ECO:0000313" key="1">
    <source>
        <dbReference type="EMBL" id="KAJ0009953.1"/>
    </source>
</evidence>
<organism evidence="1 2">
    <name type="scientific">Pistacia integerrima</name>
    <dbReference type="NCBI Taxonomy" id="434235"/>
    <lineage>
        <taxon>Eukaryota</taxon>
        <taxon>Viridiplantae</taxon>
        <taxon>Streptophyta</taxon>
        <taxon>Embryophyta</taxon>
        <taxon>Tracheophyta</taxon>
        <taxon>Spermatophyta</taxon>
        <taxon>Magnoliopsida</taxon>
        <taxon>eudicotyledons</taxon>
        <taxon>Gunneridae</taxon>
        <taxon>Pentapetalae</taxon>
        <taxon>rosids</taxon>
        <taxon>malvids</taxon>
        <taxon>Sapindales</taxon>
        <taxon>Anacardiaceae</taxon>
        <taxon>Pistacia</taxon>
    </lineage>
</organism>
<proteinExistence type="predicted"/>
<keyword evidence="2" id="KW-1185">Reference proteome</keyword>